<dbReference type="Proteomes" id="UP001469553">
    <property type="component" value="Unassembled WGS sequence"/>
</dbReference>
<keyword evidence="2" id="KW-1185">Reference proteome</keyword>
<accession>A0ABV0YJ78</accession>
<organism evidence="1 2">
    <name type="scientific">Ameca splendens</name>
    <dbReference type="NCBI Taxonomy" id="208324"/>
    <lineage>
        <taxon>Eukaryota</taxon>
        <taxon>Metazoa</taxon>
        <taxon>Chordata</taxon>
        <taxon>Craniata</taxon>
        <taxon>Vertebrata</taxon>
        <taxon>Euteleostomi</taxon>
        <taxon>Actinopterygii</taxon>
        <taxon>Neopterygii</taxon>
        <taxon>Teleostei</taxon>
        <taxon>Neoteleostei</taxon>
        <taxon>Acanthomorphata</taxon>
        <taxon>Ovalentaria</taxon>
        <taxon>Atherinomorphae</taxon>
        <taxon>Cyprinodontiformes</taxon>
        <taxon>Goodeidae</taxon>
        <taxon>Ameca</taxon>
    </lineage>
</organism>
<evidence type="ECO:0000313" key="2">
    <source>
        <dbReference type="Proteomes" id="UP001469553"/>
    </source>
</evidence>
<dbReference type="EMBL" id="JAHRIP010034668">
    <property type="protein sequence ID" value="MEQ2293843.1"/>
    <property type="molecule type" value="Genomic_DNA"/>
</dbReference>
<evidence type="ECO:0000313" key="1">
    <source>
        <dbReference type="EMBL" id="MEQ2293843.1"/>
    </source>
</evidence>
<reference evidence="1 2" key="1">
    <citation type="submission" date="2021-06" db="EMBL/GenBank/DDBJ databases">
        <authorList>
            <person name="Palmer J.M."/>
        </authorList>
    </citation>
    <scope>NUCLEOTIDE SEQUENCE [LARGE SCALE GENOMIC DNA]</scope>
    <source>
        <strain evidence="1 2">AS_MEX2019</strain>
        <tissue evidence="1">Muscle</tissue>
    </source>
</reference>
<comment type="caution">
    <text evidence="1">The sequence shown here is derived from an EMBL/GenBank/DDBJ whole genome shotgun (WGS) entry which is preliminary data.</text>
</comment>
<name>A0ABV0YJ78_9TELE</name>
<gene>
    <name evidence="1" type="ORF">AMECASPLE_037615</name>
</gene>
<sequence>MVSVCTSLKPDVSHLISSIHKTWAPTCRWFVSLPTGLLVVLGVRGWVCAGSLPVAACQGLDPWAQSGLCLGSDMSRVLGLWVHGWIYSGVDGCRWGPWARRCSSLELLHCGCSVVPMGLPLLFSGGLR</sequence>
<protein>
    <submittedName>
        <fullName evidence="1">Uncharacterized protein</fullName>
    </submittedName>
</protein>
<proteinExistence type="predicted"/>